<dbReference type="InterPro" id="IPR010255">
    <property type="entry name" value="Haem_peroxidase_sf"/>
</dbReference>
<evidence type="ECO:0000313" key="2">
    <source>
        <dbReference type="EMBL" id="SFH78674.1"/>
    </source>
</evidence>
<evidence type="ECO:0000256" key="1">
    <source>
        <dbReference type="SAM" id="MobiDB-lite"/>
    </source>
</evidence>
<accession>A0A1I3CVU2</accession>
<dbReference type="Pfam" id="PF03098">
    <property type="entry name" value="An_peroxidase"/>
    <property type="match status" value="1"/>
</dbReference>
<keyword evidence="2" id="KW-0560">Oxidoreductase</keyword>
<dbReference type="Proteomes" id="UP000199377">
    <property type="component" value="Unassembled WGS sequence"/>
</dbReference>
<protein>
    <submittedName>
        <fullName evidence="2">Animal haem peroxidase</fullName>
    </submittedName>
</protein>
<feature type="region of interest" description="Disordered" evidence="1">
    <location>
        <begin position="1"/>
        <end position="54"/>
    </location>
</feature>
<keyword evidence="3" id="KW-1185">Reference proteome</keyword>
<gene>
    <name evidence="2" type="ORF">SAMN05216258_102245</name>
</gene>
<dbReference type="SUPFAM" id="SSF48113">
    <property type="entry name" value="Heme-dependent peroxidases"/>
    <property type="match status" value="1"/>
</dbReference>
<dbReference type="GO" id="GO:0006979">
    <property type="term" value="P:response to oxidative stress"/>
    <property type="evidence" value="ECO:0007669"/>
    <property type="project" value="InterPro"/>
</dbReference>
<dbReference type="InterPro" id="IPR037120">
    <property type="entry name" value="Haem_peroxidase_sf_animal"/>
</dbReference>
<dbReference type="InterPro" id="IPR019791">
    <property type="entry name" value="Haem_peroxidase_animal"/>
</dbReference>
<keyword evidence="2" id="KW-0575">Peroxidase</keyword>
<dbReference type="AlphaFoldDB" id="A0A1I3CVU2"/>
<reference evidence="2 3" key="1">
    <citation type="submission" date="2016-10" db="EMBL/GenBank/DDBJ databases">
        <authorList>
            <person name="de Groot N.N."/>
        </authorList>
    </citation>
    <scope>NUCLEOTIDE SEQUENCE [LARGE SCALE GENOMIC DNA]</scope>
    <source>
        <strain evidence="2 3">CGMCC 1.11030</strain>
    </source>
</reference>
<dbReference type="GO" id="GO:0004601">
    <property type="term" value="F:peroxidase activity"/>
    <property type="evidence" value="ECO:0007669"/>
    <property type="project" value="UniProtKB-KW"/>
</dbReference>
<dbReference type="Gene3D" id="1.10.640.10">
    <property type="entry name" value="Haem peroxidase domain superfamily, animal type"/>
    <property type="match status" value="1"/>
</dbReference>
<sequence length="581" mass="62488">MGRGRGADPLSAHGGGAAGASGSGAAAPAEAAFDDGPDGRMAAAQDVRRTARRAREAPGASFGYLFRWAEDAPDDPDAEARLAALAQAMSEDECDPRRAASDLPLIVPLFGQFLEHDLTAASDLRTTSGRSPESAPVRPRARAEVERSLVNLRDGTLDLESLYGVDAAEGPLAGRIARLMREPGAEARLRLVAPAPSGRGRVARPADRGADLPRLGLALGGDAETGISEAEIMALPPRLRLRRSFLRDGAVNPARALTGDLRNDGHVLLAQLQVALARFHNRVVDELADRGDVAPGALFETARREVRRHVQWLALNRWLPRLCDPAVLARVRRAGAPFYVEMRNGVRAPGQRRQPAPLEWWAAAARFRLPMIPAEAPLNRFHPRAGLALQRRATGAGIAGDRLPADRTANWSRLAVEPRAGGPRGARAIGTHIAPDERHAPLFRDLALATLRKGHALNLPPAQACAAELNMVYVDLVRPLSRQGLLGGHTGEAVRDGFEERTPLWFYILREAEVQRDGRGLGQLGSAILAESIIGMIATDPDSIWRRRGRQGLPWSPEDGVRPGGRVVDGFEALLEAAELL</sequence>
<name>A0A1I3CVU2_9RHOB</name>
<evidence type="ECO:0000313" key="3">
    <source>
        <dbReference type="Proteomes" id="UP000199377"/>
    </source>
</evidence>
<dbReference type="EMBL" id="FOQH01000002">
    <property type="protein sequence ID" value="SFH78674.1"/>
    <property type="molecule type" value="Genomic_DNA"/>
</dbReference>
<proteinExistence type="predicted"/>
<dbReference type="STRING" id="1114924.SAMN05216258_102245"/>
<feature type="compositionally biased region" description="Gly residues" evidence="1">
    <location>
        <begin position="13"/>
        <end position="22"/>
    </location>
</feature>
<organism evidence="2 3">
    <name type="scientific">Albimonas pacifica</name>
    <dbReference type="NCBI Taxonomy" id="1114924"/>
    <lineage>
        <taxon>Bacteria</taxon>
        <taxon>Pseudomonadati</taxon>
        <taxon>Pseudomonadota</taxon>
        <taxon>Alphaproteobacteria</taxon>
        <taxon>Rhodobacterales</taxon>
        <taxon>Paracoccaceae</taxon>
        <taxon>Albimonas</taxon>
    </lineage>
</organism>
<dbReference type="GO" id="GO:0020037">
    <property type="term" value="F:heme binding"/>
    <property type="evidence" value="ECO:0007669"/>
    <property type="project" value="InterPro"/>
</dbReference>